<evidence type="ECO:0000256" key="2">
    <source>
        <dbReference type="PIRSR" id="PIRSR006232-1"/>
    </source>
</evidence>
<keyword evidence="2" id="KW-0408">Iron</keyword>
<feature type="binding site" evidence="2">
    <location>
        <position position="68"/>
    </location>
    <ligand>
        <name>Fe cation</name>
        <dbReference type="ChEBI" id="CHEBI:24875"/>
    </ligand>
</feature>
<dbReference type="CDD" id="cd02909">
    <property type="entry name" value="cupin_pirin_N"/>
    <property type="match status" value="1"/>
</dbReference>
<comment type="similarity">
    <text evidence="1 3">Belongs to the pirin family.</text>
</comment>
<sequence length="294" mass="32586">MTNTNTQDRASFRQVERLVQGVQTSDGAGVRLTRVLTQHLQRRLDPFLMLDAFRNEKPEDYIGGFPDHPHRGFETVTYMLAGRMRHHDSAGNQGLLTPGSVQWMTAGSGLIHSELPEQEHGLMEGFQLWLNLPGRNKMCKPSYRDIASDTIPQYTNSDGVTVRVIAGESHGVKGAVQRPDTEPLYLDVHLPAGTRFVQPIPASHNAFTYTYRGSVNIGDVAVPDRNMAILQNNGSDALLVEASQDARMLIISGQPLGEPIAQYGPFVMNTDEQIQQTLRDYRAGMFEAAIVQSL</sequence>
<gene>
    <name evidence="6" type="ORF">G3I67_00745</name>
</gene>
<dbReference type="PIRSF" id="PIRSF006232">
    <property type="entry name" value="Pirin"/>
    <property type="match status" value="1"/>
</dbReference>
<dbReference type="GO" id="GO:0046872">
    <property type="term" value="F:metal ion binding"/>
    <property type="evidence" value="ECO:0007669"/>
    <property type="project" value="UniProtKB-KW"/>
</dbReference>
<feature type="domain" description="Pirin C-terminal" evidence="5">
    <location>
        <begin position="185"/>
        <end position="286"/>
    </location>
</feature>
<protein>
    <submittedName>
        <fullName evidence="6">Pirin family protein</fullName>
    </submittedName>
</protein>
<evidence type="ECO:0000256" key="1">
    <source>
        <dbReference type="ARBA" id="ARBA00008416"/>
    </source>
</evidence>
<evidence type="ECO:0000256" key="3">
    <source>
        <dbReference type="RuleBase" id="RU003457"/>
    </source>
</evidence>
<dbReference type="Gene3D" id="2.60.120.10">
    <property type="entry name" value="Jelly Rolls"/>
    <property type="match status" value="2"/>
</dbReference>
<evidence type="ECO:0000259" key="4">
    <source>
        <dbReference type="Pfam" id="PF02678"/>
    </source>
</evidence>
<dbReference type="PANTHER" id="PTHR13903:SF8">
    <property type="entry name" value="PIRIN"/>
    <property type="match status" value="1"/>
</dbReference>
<accession>A0A6B2QYE6</accession>
<comment type="caution">
    <text evidence="6">The sequence shown here is derived from an EMBL/GenBank/DDBJ whole genome shotgun (WGS) entry which is preliminary data.</text>
</comment>
<evidence type="ECO:0000313" key="6">
    <source>
        <dbReference type="EMBL" id="NDY81747.1"/>
    </source>
</evidence>
<feature type="binding site" evidence="2">
    <location>
        <position position="114"/>
    </location>
    <ligand>
        <name>Fe cation</name>
        <dbReference type="ChEBI" id="CHEBI:24875"/>
    </ligand>
</feature>
<dbReference type="Pfam" id="PF05726">
    <property type="entry name" value="Pirin_C"/>
    <property type="match status" value="1"/>
</dbReference>
<proteinExistence type="inferred from homology"/>
<dbReference type="SUPFAM" id="SSF51182">
    <property type="entry name" value="RmlC-like cupins"/>
    <property type="match status" value="1"/>
</dbReference>
<dbReference type="PANTHER" id="PTHR13903">
    <property type="entry name" value="PIRIN-RELATED"/>
    <property type="match status" value="1"/>
</dbReference>
<name>A0A6B2QYE6_9BURK</name>
<organism evidence="6">
    <name type="scientific">Sheuella amnicola</name>
    <dbReference type="NCBI Taxonomy" id="2707330"/>
    <lineage>
        <taxon>Bacteria</taxon>
        <taxon>Pseudomonadati</taxon>
        <taxon>Pseudomonadota</taxon>
        <taxon>Betaproteobacteria</taxon>
        <taxon>Burkholderiales</taxon>
        <taxon>Alcaligenaceae</taxon>
        <taxon>Sheuella</taxon>
    </lineage>
</organism>
<dbReference type="InterPro" id="IPR008778">
    <property type="entry name" value="Pirin_C_dom"/>
</dbReference>
<dbReference type="InterPro" id="IPR014710">
    <property type="entry name" value="RmlC-like_jellyroll"/>
</dbReference>
<evidence type="ECO:0000259" key="5">
    <source>
        <dbReference type="Pfam" id="PF05726"/>
    </source>
</evidence>
<dbReference type="EMBL" id="JAAGRN010000001">
    <property type="protein sequence ID" value="NDY81747.1"/>
    <property type="molecule type" value="Genomic_DNA"/>
</dbReference>
<reference evidence="6" key="1">
    <citation type="submission" date="2020-02" db="EMBL/GenBank/DDBJ databases">
        <authorList>
            <person name="Chen W.-M."/>
        </authorList>
    </citation>
    <scope>NUCLEOTIDE SEQUENCE</scope>
    <source>
        <strain evidence="6">NBD-18</strain>
    </source>
</reference>
<feature type="binding site" evidence="2">
    <location>
        <position position="70"/>
    </location>
    <ligand>
        <name>Fe cation</name>
        <dbReference type="ChEBI" id="CHEBI:24875"/>
    </ligand>
</feature>
<dbReference type="AlphaFoldDB" id="A0A6B2QYE6"/>
<dbReference type="InterPro" id="IPR003829">
    <property type="entry name" value="Pirin_N_dom"/>
</dbReference>
<feature type="binding site" evidence="2">
    <location>
        <position position="112"/>
    </location>
    <ligand>
        <name>Fe cation</name>
        <dbReference type="ChEBI" id="CHEBI:24875"/>
    </ligand>
</feature>
<dbReference type="Pfam" id="PF02678">
    <property type="entry name" value="Pirin"/>
    <property type="match status" value="1"/>
</dbReference>
<feature type="domain" description="Pirin N-terminal" evidence="4">
    <location>
        <begin position="30"/>
        <end position="130"/>
    </location>
</feature>
<dbReference type="InterPro" id="IPR011051">
    <property type="entry name" value="RmlC_Cupin_sf"/>
</dbReference>
<dbReference type="InterPro" id="IPR012093">
    <property type="entry name" value="Pirin"/>
</dbReference>
<dbReference type="RefSeq" id="WP_163651079.1">
    <property type="nucleotide sequence ID" value="NZ_JAAGRN010000001.1"/>
</dbReference>
<keyword evidence="2" id="KW-0479">Metal-binding</keyword>
<comment type="cofactor">
    <cofactor evidence="2">
        <name>Fe cation</name>
        <dbReference type="ChEBI" id="CHEBI:24875"/>
    </cofactor>
    <text evidence="2">Binds 1 Fe cation per subunit.</text>
</comment>
<dbReference type="CDD" id="cd02247">
    <property type="entry name" value="cupin_pirin_C"/>
    <property type="match status" value="1"/>
</dbReference>